<proteinExistence type="predicted"/>
<dbReference type="AlphaFoldDB" id="A0A6J6MUA0"/>
<name>A0A6J6MUA0_9ZZZZ</name>
<dbReference type="Pfam" id="PF01966">
    <property type="entry name" value="HD"/>
    <property type="match status" value="1"/>
</dbReference>
<dbReference type="Gene3D" id="1.10.3210.10">
    <property type="entry name" value="Hypothetical protein af1432"/>
    <property type="match status" value="1"/>
</dbReference>
<dbReference type="SUPFAM" id="SSF109604">
    <property type="entry name" value="HD-domain/PDEase-like"/>
    <property type="match status" value="1"/>
</dbReference>
<reference evidence="2" key="1">
    <citation type="submission" date="2020-05" db="EMBL/GenBank/DDBJ databases">
        <authorList>
            <person name="Chiriac C."/>
            <person name="Salcher M."/>
            <person name="Ghai R."/>
            <person name="Kavagutti S V."/>
        </authorList>
    </citation>
    <scope>NUCLEOTIDE SEQUENCE</scope>
</reference>
<dbReference type="InterPro" id="IPR003607">
    <property type="entry name" value="HD/PDEase_dom"/>
</dbReference>
<evidence type="ECO:0000259" key="1">
    <source>
        <dbReference type="Pfam" id="PF01966"/>
    </source>
</evidence>
<dbReference type="EMBL" id="CAEZWU010000198">
    <property type="protein sequence ID" value="CAB4677259.1"/>
    <property type="molecule type" value="Genomic_DNA"/>
</dbReference>
<dbReference type="CDD" id="cd00077">
    <property type="entry name" value="HDc"/>
    <property type="match status" value="1"/>
</dbReference>
<protein>
    <submittedName>
        <fullName evidence="2">Unannotated protein</fullName>
    </submittedName>
</protein>
<sequence>MKYLRHLVSRFFGAVSGAQPSLEDLTEVELLLLDSEFLLWRKLPTMDQRHSIAVLRRFLSLRPSATRPEMRAALLHDIGKLQSNLGVLGRVVATLVGRRGERFTAYHDHEKIGSEMLQDINSDLVTVRLVAGSDQSDIAGALSALRVADNT</sequence>
<gene>
    <name evidence="2" type="ORF">UFOPK2292_01177</name>
</gene>
<accession>A0A6J6MUA0</accession>
<evidence type="ECO:0000313" key="2">
    <source>
        <dbReference type="EMBL" id="CAB4677259.1"/>
    </source>
</evidence>
<feature type="domain" description="HD" evidence="1">
    <location>
        <begin position="50"/>
        <end position="128"/>
    </location>
</feature>
<dbReference type="InterPro" id="IPR006674">
    <property type="entry name" value="HD_domain"/>
</dbReference>
<organism evidence="2">
    <name type="scientific">freshwater metagenome</name>
    <dbReference type="NCBI Taxonomy" id="449393"/>
    <lineage>
        <taxon>unclassified sequences</taxon>
        <taxon>metagenomes</taxon>
        <taxon>ecological metagenomes</taxon>
    </lineage>
</organism>